<evidence type="ECO:0000313" key="5">
    <source>
        <dbReference type="Proteomes" id="UP000028924"/>
    </source>
</evidence>
<evidence type="ECO:0000313" key="6">
    <source>
        <dbReference type="Proteomes" id="UP000279271"/>
    </source>
</evidence>
<sequence length="423" mass="45280">MAEEGDRMRELFGSESEDDDGPLPASTAPQAGPDDEGPGPAPAPVEQDQMRDLFGSDDEDEAASQGGDATAWDDADDGLGAPPPDRGPPMEVEVPLHSVPLPSSLHLVKMSNILGIEARPFDAQAFAAEAGASTARERLRDHTTIRWRWGRDAAGAAVQRSNARLVRWSDGSQQLLLGSEVLDVRDIDVSGDQNYLCARHAQVIQGQGQLLSKLVFQPASLSSGFHRRLAASVEGTSARVGRVKGTTTLADPARQKRERELAEEGRIRDRERLAERQARTMRRFAPPAAPARAPRLSSAYLEEDDDEALFGDEAVDAKGRGGPRGVAARGLDSEEAEARAAARLVGAKRAAPASSPAPARPRTIDSEDEGLSEEDNLDDFLAPDDDEPEAPPRKPSAPKQAPAPATAPRAKKRTVLLDSDDDE</sequence>
<reference evidence="3 5" key="1">
    <citation type="journal article" date="2014" name="BMC Genomics">
        <title>Oil accumulation mechanisms of the oleaginous microalga Chlorella protothecoides revealed through its genome, transcriptomes, and proteomes.</title>
        <authorList>
            <person name="Gao C."/>
            <person name="Wang Y."/>
            <person name="Shen Y."/>
            <person name="Yan D."/>
            <person name="He X."/>
            <person name="Dai J."/>
            <person name="Wu Q."/>
        </authorList>
    </citation>
    <scope>NUCLEOTIDE SEQUENCE [LARGE SCALE GENOMIC DNA]</scope>
    <source>
        <strain evidence="3 5">0710</strain>
    </source>
</reference>
<dbReference type="GO" id="GO:0016593">
    <property type="term" value="C:Cdc73/Paf1 complex"/>
    <property type="evidence" value="ECO:0007669"/>
    <property type="project" value="InterPro"/>
</dbReference>
<accession>A0A087SLK2</accession>
<dbReference type="InterPro" id="IPR007149">
    <property type="entry name" value="Leo1"/>
</dbReference>
<dbReference type="EMBL" id="KL662129">
    <property type="protein sequence ID" value="KFM26606.1"/>
    <property type="molecule type" value="Genomic_DNA"/>
</dbReference>
<evidence type="ECO:0000313" key="2">
    <source>
        <dbReference type="EMBL" id="JAT69197.1"/>
    </source>
</evidence>
<dbReference type="Pfam" id="PF04004">
    <property type="entry name" value="Leo1"/>
    <property type="match status" value="1"/>
</dbReference>
<dbReference type="Proteomes" id="UP000279271">
    <property type="component" value="Unassembled WGS sequence"/>
</dbReference>
<feature type="compositionally biased region" description="Basic and acidic residues" evidence="1">
    <location>
        <begin position="1"/>
        <end position="12"/>
    </location>
</feature>
<dbReference type="STRING" id="3075.A0A087SLK2"/>
<protein>
    <submittedName>
        <fullName evidence="3">RNA polymerase-associated protein LEO1</fullName>
    </submittedName>
</protein>
<dbReference type="eggNOG" id="KOG2428">
    <property type="taxonomic scope" value="Eukaryota"/>
</dbReference>
<dbReference type="EMBL" id="QOKY01000154">
    <property type="protein sequence ID" value="RMZ56009.1"/>
    <property type="molecule type" value="Genomic_DNA"/>
</dbReference>
<feature type="compositionally biased region" description="Low complexity" evidence="1">
    <location>
        <begin position="339"/>
        <end position="361"/>
    </location>
</feature>
<feature type="compositionally biased region" description="Acidic residues" evidence="1">
    <location>
        <begin position="366"/>
        <end position="389"/>
    </location>
</feature>
<dbReference type="Proteomes" id="UP000028924">
    <property type="component" value="Unassembled WGS sequence"/>
</dbReference>
<dbReference type="RefSeq" id="XP_011399544.1">
    <property type="nucleotide sequence ID" value="XM_011401242.1"/>
</dbReference>
<keyword evidence="5" id="KW-1185">Reference proteome</keyword>
<dbReference type="GeneID" id="23613584"/>
<feature type="compositionally biased region" description="Low complexity" evidence="1">
    <location>
        <begin position="397"/>
        <end position="408"/>
    </location>
</feature>
<reference evidence="2" key="2">
    <citation type="submission" date="2015-08" db="EMBL/GenBank/DDBJ databases">
        <authorList>
            <person name="Babu N.S."/>
            <person name="Beckwith C.J."/>
            <person name="Beseler K.G."/>
            <person name="Brison A."/>
            <person name="Carone J.V."/>
            <person name="Caskin T.P."/>
            <person name="Diamond M."/>
            <person name="Durham M.E."/>
            <person name="Foxe J.M."/>
            <person name="Go M."/>
            <person name="Henderson B.A."/>
            <person name="Jones I.B."/>
            <person name="McGettigan J.A."/>
            <person name="Micheletti S.J."/>
            <person name="Nasrallah M.E."/>
            <person name="Ortiz D."/>
            <person name="Piller C.R."/>
            <person name="Privatt S.R."/>
            <person name="Schneider S.L."/>
            <person name="Sharp S."/>
            <person name="Smith T.C."/>
            <person name="Stanton J.D."/>
            <person name="Ullery H.E."/>
            <person name="Wilson R.J."/>
            <person name="Serrano M.G."/>
            <person name="Buck G."/>
            <person name="Lee V."/>
            <person name="Wang Y."/>
            <person name="Carvalho R."/>
            <person name="Voegtly L."/>
            <person name="Shi R."/>
            <person name="Duckworth R."/>
            <person name="Johnson A."/>
            <person name="Loviza R."/>
            <person name="Walstead R."/>
            <person name="Shah Z."/>
            <person name="Kiflezghi M."/>
            <person name="Wade K."/>
            <person name="Ball S.L."/>
            <person name="Bradley K.W."/>
            <person name="Asai D.J."/>
            <person name="Bowman C.A."/>
            <person name="Russell D.A."/>
            <person name="Pope W.H."/>
            <person name="Jacobs-Sera D."/>
            <person name="Hendrix R.W."/>
            <person name="Hatfull G.F."/>
        </authorList>
    </citation>
    <scope>NUCLEOTIDE SEQUENCE</scope>
</reference>
<evidence type="ECO:0000256" key="1">
    <source>
        <dbReference type="SAM" id="MobiDB-lite"/>
    </source>
</evidence>
<dbReference type="PANTHER" id="PTHR23146">
    <property type="entry name" value="LEO1 PROTEIN"/>
    <property type="match status" value="1"/>
</dbReference>
<dbReference type="GO" id="GO:1990269">
    <property type="term" value="F:RNA polymerase II C-terminal domain phosphoserine binding"/>
    <property type="evidence" value="ECO:0007669"/>
    <property type="project" value="TreeGrafter"/>
</dbReference>
<dbReference type="AlphaFoldDB" id="A0A087SLK2"/>
<organism evidence="3 5">
    <name type="scientific">Auxenochlorella protothecoides</name>
    <name type="common">Green microalga</name>
    <name type="synonym">Chlorella protothecoides</name>
    <dbReference type="NCBI Taxonomy" id="3075"/>
    <lineage>
        <taxon>Eukaryota</taxon>
        <taxon>Viridiplantae</taxon>
        <taxon>Chlorophyta</taxon>
        <taxon>core chlorophytes</taxon>
        <taxon>Trebouxiophyceae</taxon>
        <taxon>Chlorellales</taxon>
        <taxon>Chlorellaceae</taxon>
        <taxon>Auxenochlorella</taxon>
    </lineage>
</organism>
<dbReference type="KEGG" id="apro:F751_2193"/>
<name>A0A087SLK2_AUXPR</name>
<dbReference type="GO" id="GO:0032968">
    <property type="term" value="P:positive regulation of transcription elongation by RNA polymerase II"/>
    <property type="evidence" value="ECO:0007669"/>
    <property type="project" value="TreeGrafter"/>
</dbReference>
<dbReference type="GO" id="GO:0006368">
    <property type="term" value="P:transcription elongation by RNA polymerase II"/>
    <property type="evidence" value="ECO:0007669"/>
    <property type="project" value="InterPro"/>
</dbReference>
<gene>
    <name evidence="4" type="ORF">APUTEX25_004433</name>
    <name evidence="3" type="ORF">F751_2193</name>
    <name evidence="2" type="ORF">g.24043</name>
</gene>
<reference evidence="4" key="5">
    <citation type="submission" date="2018-11" db="EMBL/GenBank/DDBJ databases">
        <title>Characterization of plant carbon substrate utilization by Auxenochlorella protothecoides.</title>
        <authorList>
            <person name="Vogler B.W."/>
            <person name="Starkenburg S.R."/>
            <person name="Sudasinghe N."/>
            <person name="Schambach J.Y."/>
            <person name="Rollin J.A."/>
            <person name="Pattathil S."/>
            <person name="Barry A.N."/>
        </authorList>
    </citation>
    <scope>NUCLEOTIDE SEQUENCE [LARGE SCALE GENOMIC DNA]</scope>
    <source>
        <strain evidence="4">UTEX 25</strain>
    </source>
</reference>
<dbReference type="PANTHER" id="PTHR23146:SF0">
    <property type="entry name" value="RNA POLYMERASE-ASSOCIATED PROTEIN LEO1"/>
    <property type="match status" value="1"/>
</dbReference>
<evidence type="ECO:0000313" key="3">
    <source>
        <dbReference type="EMBL" id="KFM26606.1"/>
    </source>
</evidence>
<reference evidence="6" key="3">
    <citation type="journal article" date="2018" name="Algal Res.">
        <title>Characterization of plant carbon substrate utilization by Auxenochlorella protothecoides.</title>
        <authorList>
            <person name="Vogler B.W."/>
            <person name="Starkenburg S.R."/>
            <person name="Sudasinghe N."/>
            <person name="Schambach J.Y."/>
            <person name="Rollin J.A."/>
            <person name="Pattathil S."/>
            <person name="Barry A.N."/>
        </authorList>
    </citation>
    <scope>NUCLEOTIDE SEQUENCE [LARGE SCALE GENOMIC DNA]</scope>
    <source>
        <strain evidence="6">UTEX 25</strain>
    </source>
</reference>
<dbReference type="OrthoDB" id="20844at2759"/>
<evidence type="ECO:0000313" key="4">
    <source>
        <dbReference type="EMBL" id="RMZ56009.1"/>
    </source>
</evidence>
<feature type="region of interest" description="Disordered" evidence="1">
    <location>
        <begin position="1"/>
        <end position="95"/>
    </location>
</feature>
<proteinExistence type="predicted"/>
<dbReference type="EMBL" id="GDKF01009425">
    <property type="protein sequence ID" value="JAT69197.1"/>
    <property type="molecule type" value="Transcribed_RNA"/>
</dbReference>
<reference evidence="4" key="4">
    <citation type="submission" date="2018-10" db="EMBL/GenBank/DDBJ databases">
        <authorList>
            <person name="Hovde B."/>
            <person name="Zhang X."/>
        </authorList>
    </citation>
    <scope>NUCLEOTIDE SEQUENCE [LARGE SCALE GENOMIC DNA]</scope>
    <source>
        <strain evidence="4">UTEX 25</strain>
    </source>
</reference>
<feature type="region of interest" description="Disordered" evidence="1">
    <location>
        <begin position="313"/>
        <end position="423"/>
    </location>
</feature>